<dbReference type="PROSITE" id="PS51123">
    <property type="entry name" value="OMPA_2"/>
    <property type="match status" value="1"/>
</dbReference>
<dbReference type="GO" id="GO:0009055">
    <property type="term" value="F:electron transfer activity"/>
    <property type="evidence" value="ECO:0007669"/>
    <property type="project" value="InterPro"/>
</dbReference>
<evidence type="ECO:0000256" key="4">
    <source>
        <dbReference type="ARBA" id="ARBA00023136"/>
    </source>
</evidence>
<gene>
    <name evidence="11" type="ORF">KL771_23865</name>
</gene>
<feature type="domain" description="Cytochrome c" evidence="9">
    <location>
        <begin position="163"/>
        <end position="259"/>
    </location>
</feature>
<dbReference type="RefSeq" id="WP_261971029.1">
    <property type="nucleotide sequence ID" value="NZ_JAHHZF010000014.1"/>
</dbReference>
<dbReference type="InterPro" id="IPR006664">
    <property type="entry name" value="OMP_bac"/>
</dbReference>
<evidence type="ECO:0000259" key="9">
    <source>
        <dbReference type="PROSITE" id="PS51007"/>
    </source>
</evidence>
<protein>
    <submittedName>
        <fullName evidence="11">OmpA family protein</fullName>
    </submittedName>
</protein>
<evidence type="ECO:0000313" key="11">
    <source>
        <dbReference type="EMBL" id="MBT9292519.1"/>
    </source>
</evidence>
<dbReference type="PANTHER" id="PTHR30329:SF21">
    <property type="entry name" value="LIPOPROTEIN YIAD-RELATED"/>
    <property type="match status" value="1"/>
</dbReference>
<dbReference type="SUPFAM" id="SSF103088">
    <property type="entry name" value="OmpA-like"/>
    <property type="match status" value="1"/>
</dbReference>
<evidence type="ECO:0000256" key="7">
    <source>
        <dbReference type="PROSITE-ProRule" id="PRU00473"/>
    </source>
</evidence>
<dbReference type="InterPro" id="IPR009056">
    <property type="entry name" value="Cyt_c-like_dom"/>
</dbReference>
<keyword evidence="2 6" id="KW-0479">Metal-binding</keyword>
<dbReference type="InterPro" id="IPR006665">
    <property type="entry name" value="OmpA-like"/>
</dbReference>
<keyword evidence="5" id="KW-0998">Cell outer membrane</keyword>
<dbReference type="GO" id="GO:0009279">
    <property type="term" value="C:cell outer membrane"/>
    <property type="evidence" value="ECO:0007669"/>
    <property type="project" value="UniProtKB-SubCell"/>
</dbReference>
<proteinExistence type="predicted"/>
<accession>A0A947GJV8</accession>
<evidence type="ECO:0000256" key="5">
    <source>
        <dbReference type="ARBA" id="ARBA00023237"/>
    </source>
</evidence>
<dbReference type="AlphaFoldDB" id="A0A947GJV8"/>
<feature type="signal peptide" evidence="8">
    <location>
        <begin position="1"/>
        <end position="24"/>
    </location>
</feature>
<keyword evidence="3 6" id="KW-0408">Iron</keyword>
<feature type="domain" description="OmpA-like" evidence="10">
    <location>
        <begin position="182"/>
        <end position="302"/>
    </location>
</feature>
<evidence type="ECO:0000256" key="6">
    <source>
        <dbReference type="PROSITE-ProRule" id="PRU00433"/>
    </source>
</evidence>
<dbReference type="GO" id="GO:0046872">
    <property type="term" value="F:metal ion binding"/>
    <property type="evidence" value="ECO:0007669"/>
    <property type="project" value="UniProtKB-KW"/>
</dbReference>
<evidence type="ECO:0000256" key="2">
    <source>
        <dbReference type="ARBA" id="ARBA00022723"/>
    </source>
</evidence>
<dbReference type="InterPro" id="IPR050330">
    <property type="entry name" value="Bact_OuterMem_StrucFunc"/>
</dbReference>
<organism evidence="11 12">
    <name type="scientific">Prosthecodimorpha staleyi</name>
    <dbReference type="NCBI Taxonomy" id="2840188"/>
    <lineage>
        <taxon>Bacteria</taxon>
        <taxon>Pseudomonadati</taxon>
        <taxon>Pseudomonadota</taxon>
        <taxon>Alphaproteobacteria</taxon>
        <taxon>Hyphomicrobiales</taxon>
        <taxon>Ancalomicrobiaceae</taxon>
        <taxon>Prosthecodimorpha</taxon>
    </lineage>
</organism>
<reference evidence="11 12" key="1">
    <citation type="submission" date="2021-06" db="EMBL/GenBank/DDBJ databases">
        <authorList>
            <person name="Grouzdev D.S."/>
            <person name="Koziaeva V."/>
        </authorList>
    </citation>
    <scope>NUCLEOTIDE SEQUENCE [LARGE SCALE GENOMIC DNA]</scope>
    <source>
        <strain evidence="11 12">22</strain>
    </source>
</reference>
<keyword evidence="12" id="KW-1185">Reference proteome</keyword>
<dbReference type="Pfam" id="PF00691">
    <property type="entry name" value="OmpA"/>
    <property type="match status" value="1"/>
</dbReference>
<dbReference type="Proteomes" id="UP000766595">
    <property type="component" value="Unassembled WGS sequence"/>
</dbReference>
<dbReference type="GO" id="GO:0020037">
    <property type="term" value="F:heme binding"/>
    <property type="evidence" value="ECO:0007669"/>
    <property type="project" value="InterPro"/>
</dbReference>
<sequence>MQKRLGLAGIAFGALLLAPGPADAAACRDVLEVFATAVKTRARDDALAQLAPIADACPEGIAAKARHAYGAMLLREVDDMSARGAGDDRIRPLVEQAAKHGGLWDAWWRLADLDLRIGRYAAAHHSFRQAIERLDSLAELPADHLSKTKFLRNRAEETYLLASTAGQGADLKAPQDVRCRCGCCHATRRAISVLFGNGSIALGPAARRELDALAARLRTAETPVIRIVGHTDGRGPDARNLAISKRRAEAVARYLTSAGVAARYDIVGQGKREPRPIEQTDIYPRGAIDILNRRVDITWDPS</sequence>
<name>A0A947GJV8_9HYPH</name>
<evidence type="ECO:0000256" key="8">
    <source>
        <dbReference type="SAM" id="SignalP"/>
    </source>
</evidence>
<dbReference type="InterPro" id="IPR036737">
    <property type="entry name" value="OmpA-like_sf"/>
</dbReference>
<feature type="chain" id="PRO_5037899663" evidence="8">
    <location>
        <begin position="25"/>
        <end position="302"/>
    </location>
</feature>
<keyword evidence="8" id="KW-0732">Signal</keyword>
<dbReference type="PRINTS" id="PR01021">
    <property type="entry name" value="OMPADOMAIN"/>
</dbReference>
<comment type="subcellular location">
    <subcellularLocation>
        <location evidence="1">Cell outer membrane</location>
    </subcellularLocation>
</comment>
<dbReference type="PROSITE" id="PS51007">
    <property type="entry name" value="CYTC"/>
    <property type="match status" value="1"/>
</dbReference>
<keyword evidence="6" id="KW-0349">Heme</keyword>
<dbReference type="CDD" id="cd07185">
    <property type="entry name" value="OmpA_C-like"/>
    <property type="match status" value="1"/>
</dbReference>
<evidence type="ECO:0000313" key="12">
    <source>
        <dbReference type="Proteomes" id="UP000766595"/>
    </source>
</evidence>
<keyword evidence="4 7" id="KW-0472">Membrane</keyword>
<dbReference type="Gene3D" id="3.30.1330.60">
    <property type="entry name" value="OmpA-like domain"/>
    <property type="match status" value="1"/>
</dbReference>
<evidence type="ECO:0000259" key="10">
    <source>
        <dbReference type="PROSITE" id="PS51123"/>
    </source>
</evidence>
<dbReference type="PANTHER" id="PTHR30329">
    <property type="entry name" value="STATOR ELEMENT OF FLAGELLAR MOTOR COMPLEX"/>
    <property type="match status" value="1"/>
</dbReference>
<evidence type="ECO:0000256" key="3">
    <source>
        <dbReference type="ARBA" id="ARBA00023004"/>
    </source>
</evidence>
<dbReference type="EMBL" id="JAHHZF010000014">
    <property type="protein sequence ID" value="MBT9292519.1"/>
    <property type="molecule type" value="Genomic_DNA"/>
</dbReference>
<comment type="caution">
    <text evidence="11">The sequence shown here is derived from an EMBL/GenBank/DDBJ whole genome shotgun (WGS) entry which is preliminary data.</text>
</comment>
<evidence type="ECO:0000256" key="1">
    <source>
        <dbReference type="ARBA" id="ARBA00004442"/>
    </source>
</evidence>